<dbReference type="Proteomes" id="UP001378592">
    <property type="component" value="Unassembled WGS sequence"/>
</dbReference>
<gene>
    <name evidence="16" type="ORF">R5R35_004436</name>
</gene>
<keyword evidence="7" id="KW-0863">Zinc-finger</keyword>
<dbReference type="GO" id="GO:0030688">
    <property type="term" value="C:preribosome, small subunit precursor"/>
    <property type="evidence" value="ECO:0007669"/>
    <property type="project" value="TreeGrafter"/>
</dbReference>
<dbReference type="GO" id="GO:0008270">
    <property type="term" value="F:zinc ion binding"/>
    <property type="evidence" value="ECO:0007669"/>
    <property type="project" value="UniProtKB-KW"/>
</dbReference>
<evidence type="ECO:0000313" key="16">
    <source>
        <dbReference type="EMBL" id="KAK7794644.1"/>
    </source>
</evidence>
<feature type="binding site" evidence="13">
    <location>
        <position position="367"/>
    </location>
    <ligand>
        <name>Zn(2+)</name>
        <dbReference type="ChEBI" id="CHEBI:29105"/>
    </ligand>
</feature>
<keyword evidence="4" id="KW-0597">Phosphoprotein</keyword>
<dbReference type="PANTHER" id="PTHR12814">
    <property type="entry name" value="RNA-BINDING PROTEIN NOB1"/>
    <property type="match status" value="1"/>
</dbReference>
<feature type="binding site" evidence="13">
    <location>
        <position position="379"/>
    </location>
    <ligand>
        <name>Zn(2+)</name>
        <dbReference type="ChEBI" id="CHEBI:29105"/>
    </ligand>
</feature>
<accession>A0AAN9VNM9</accession>
<protein>
    <recommendedName>
        <fullName evidence="3 12">RNA-binding protein NOB1</fullName>
    </recommendedName>
</protein>
<evidence type="ECO:0000313" key="17">
    <source>
        <dbReference type="Proteomes" id="UP001378592"/>
    </source>
</evidence>
<dbReference type="InterPro" id="IPR039907">
    <property type="entry name" value="NOB1"/>
</dbReference>
<dbReference type="Gene3D" id="3.40.50.1010">
    <property type="entry name" value="5'-nuclease"/>
    <property type="match status" value="1"/>
</dbReference>
<name>A0AAN9VNM9_9ORTH</name>
<comment type="function">
    <text evidence="11">May play a role in mRNA degradation. Endonuclease required for processing of 20S pre-rRNA precursor and biogenesis of 40S ribosomal subunits.</text>
</comment>
<evidence type="ECO:0000256" key="12">
    <source>
        <dbReference type="PIRNR" id="PIRNR037125"/>
    </source>
</evidence>
<proteinExistence type="inferred from homology"/>
<feature type="binding site" evidence="13">
    <location>
        <position position="364"/>
    </location>
    <ligand>
        <name>Zn(2+)</name>
        <dbReference type="ChEBI" id="CHEBI:29105"/>
    </ligand>
</feature>
<keyword evidence="5" id="KW-0540">Nuclease</keyword>
<dbReference type="SUPFAM" id="SSF144206">
    <property type="entry name" value="NOB1 zinc finger-like"/>
    <property type="match status" value="1"/>
</dbReference>
<keyword evidence="8" id="KW-0378">Hydrolase</keyword>
<keyword evidence="17" id="KW-1185">Reference proteome</keyword>
<keyword evidence="9 12" id="KW-0862">Zinc</keyword>
<feature type="region of interest" description="Disordered" evidence="14">
    <location>
        <begin position="264"/>
        <end position="302"/>
    </location>
</feature>
<evidence type="ECO:0000256" key="14">
    <source>
        <dbReference type="SAM" id="MobiDB-lite"/>
    </source>
</evidence>
<feature type="binding site" evidence="13">
    <location>
        <position position="382"/>
    </location>
    <ligand>
        <name>Zn(2+)</name>
        <dbReference type="ChEBI" id="CHEBI:29105"/>
    </ligand>
</feature>
<dbReference type="GO" id="GO:0030490">
    <property type="term" value="P:maturation of SSU-rRNA"/>
    <property type="evidence" value="ECO:0007669"/>
    <property type="project" value="TreeGrafter"/>
</dbReference>
<sequence>MPAARKVEHLVVDTTAFIKNANIQDLASNVYTVQGVVDEITNKRQLRRLVVLPYDLIIKDVFTENIKFVTEFSKKTGDYSSLSAVDIQVLALAYQLEKEHVGVAHLKTEPTVQRVNKLSQKLDASYLAIAGFYMPPRKNKEELPEGEQSGAIISDDEDKQTDPGQDKEEDLESDVVIIEGGKPPSLACAPTMRLEDAPIIDPKRVPEVDTVTEQKVPEVAEQEIDSEFMREVLHQDRQIQTEEEETQAVRDLEEALRKTEMMKELPAAAASSAESAEEEAARATTDEEDSEEDEDAWDDSAWITPDNVEQAKQDLKAAQVEDPVSVACITGDFAIQNVIKQLGMKVLAADGRIIKEMRTHILRCYSCFKTTSKMELHFCPHCGNKTLRRAAVLLKPDGTEEVQISFRKAPTGRGKRFSLPTPKGGKHAVNPILCPDQRIPQQHASQLACAKNNPLEPEYIAGYSPFVLRDVTSRSAMLGIRSNHTQIKNWMRRNPNEVVKKGKKRK</sequence>
<feature type="compositionally biased region" description="Acidic residues" evidence="14">
    <location>
        <begin position="286"/>
        <end position="298"/>
    </location>
</feature>
<dbReference type="GO" id="GO:0005634">
    <property type="term" value="C:nucleus"/>
    <property type="evidence" value="ECO:0007669"/>
    <property type="project" value="UniProtKB-SubCell"/>
</dbReference>
<organism evidence="16 17">
    <name type="scientific">Gryllus longicercus</name>
    <dbReference type="NCBI Taxonomy" id="2509291"/>
    <lineage>
        <taxon>Eukaryota</taxon>
        <taxon>Metazoa</taxon>
        <taxon>Ecdysozoa</taxon>
        <taxon>Arthropoda</taxon>
        <taxon>Hexapoda</taxon>
        <taxon>Insecta</taxon>
        <taxon>Pterygota</taxon>
        <taxon>Neoptera</taxon>
        <taxon>Polyneoptera</taxon>
        <taxon>Orthoptera</taxon>
        <taxon>Ensifera</taxon>
        <taxon>Gryllidea</taxon>
        <taxon>Grylloidea</taxon>
        <taxon>Gryllidae</taxon>
        <taxon>Gryllinae</taxon>
        <taxon>Gryllus</taxon>
    </lineage>
</organism>
<dbReference type="AlphaFoldDB" id="A0AAN9VNM9"/>
<dbReference type="PANTHER" id="PTHR12814:SF2">
    <property type="entry name" value="RNA-BINDING PROTEIN NOB1"/>
    <property type="match status" value="1"/>
</dbReference>
<evidence type="ECO:0000256" key="6">
    <source>
        <dbReference type="ARBA" id="ARBA00022723"/>
    </source>
</evidence>
<feature type="region of interest" description="Disordered" evidence="14">
    <location>
        <begin position="137"/>
        <end position="171"/>
    </location>
</feature>
<dbReference type="InterPro" id="IPR017117">
    <property type="entry name" value="Nob1_euk"/>
</dbReference>
<reference evidence="16 17" key="1">
    <citation type="submission" date="2024-03" db="EMBL/GenBank/DDBJ databases">
        <title>The genome assembly and annotation of the cricket Gryllus longicercus Weissman &amp; Gray.</title>
        <authorList>
            <person name="Szrajer S."/>
            <person name="Gray D."/>
            <person name="Ylla G."/>
        </authorList>
    </citation>
    <scope>NUCLEOTIDE SEQUENCE [LARGE SCALE GENOMIC DNA]</scope>
    <source>
        <strain evidence="16">DAG 2021-001</strain>
        <tissue evidence="16">Whole body minus gut</tissue>
    </source>
</reference>
<evidence type="ECO:0000256" key="10">
    <source>
        <dbReference type="ARBA" id="ARBA00023242"/>
    </source>
</evidence>
<dbReference type="GO" id="GO:0004521">
    <property type="term" value="F:RNA endonuclease activity"/>
    <property type="evidence" value="ECO:0007669"/>
    <property type="project" value="UniProtKB-UniRule"/>
</dbReference>
<dbReference type="InterPro" id="IPR033411">
    <property type="entry name" value="Ribonuclease_PIN"/>
</dbReference>
<dbReference type="CDD" id="cd09876">
    <property type="entry name" value="PIN_Nob1-like"/>
    <property type="match status" value="1"/>
</dbReference>
<evidence type="ECO:0000256" key="13">
    <source>
        <dbReference type="PIRSR" id="PIRSR037125-1"/>
    </source>
</evidence>
<dbReference type="GO" id="GO:0016787">
    <property type="term" value="F:hydrolase activity"/>
    <property type="evidence" value="ECO:0007669"/>
    <property type="project" value="UniProtKB-KW"/>
</dbReference>
<dbReference type="Pfam" id="PF17146">
    <property type="entry name" value="PIN_6"/>
    <property type="match status" value="1"/>
</dbReference>
<comment type="caution">
    <text evidence="16">The sequence shown here is derived from an EMBL/GenBank/DDBJ whole genome shotgun (WGS) entry which is preliminary data.</text>
</comment>
<evidence type="ECO:0000256" key="7">
    <source>
        <dbReference type="ARBA" id="ARBA00022771"/>
    </source>
</evidence>
<dbReference type="InterPro" id="IPR014881">
    <property type="entry name" value="NOB1_Zn-bd"/>
</dbReference>
<dbReference type="SMART" id="SM00670">
    <property type="entry name" value="PINc"/>
    <property type="match status" value="1"/>
</dbReference>
<dbReference type="InterPro" id="IPR036283">
    <property type="entry name" value="NOB1_Zf-like_sf"/>
</dbReference>
<dbReference type="InterPro" id="IPR002716">
    <property type="entry name" value="PIN_dom"/>
</dbReference>
<evidence type="ECO:0000256" key="4">
    <source>
        <dbReference type="ARBA" id="ARBA00022553"/>
    </source>
</evidence>
<evidence type="ECO:0000256" key="1">
    <source>
        <dbReference type="ARBA" id="ARBA00004123"/>
    </source>
</evidence>
<evidence type="ECO:0000259" key="15">
    <source>
        <dbReference type="SMART" id="SM00670"/>
    </source>
</evidence>
<comment type="subcellular location">
    <subcellularLocation>
        <location evidence="1 12">Nucleus</location>
    </subcellularLocation>
</comment>
<feature type="domain" description="PIN" evidence="15">
    <location>
        <begin position="8"/>
        <end position="161"/>
    </location>
</feature>
<dbReference type="Gene3D" id="6.20.210.10">
    <property type="entry name" value="Nin one binding (NOB1), Zn-ribbon-like"/>
    <property type="match status" value="1"/>
</dbReference>
<comment type="similarity">
    <text evidence="2 12">Belongs to the NOB1 family.</text>
</comment>
<dbReference type="FunFam" id="3.40.50.1010:FF:000018">
    <property type="entry name" value="RNA-binding protein NOB1"/>
    <property type="match status" value="1"/>
</dbReference>
<evidence type="ECO:0000256" key="2">
    <source>
        <dbReference type="ARBA" id="ARBA00005858"/>
    </source>
</evidence>
<evidence type="ECO:0000256" key="8">
    <source>
        <dbReference type="ARBA" id="ARBA00022801"/>
    </source>
</evidence>
<evidence type="ECO:0000256" key="11">
    <source>
        <dbReference type="ARBA" id="ARBA00045628"/>
    </source>
</evidence>
<dbReference type="PIRSF" id="PIRSF037125">
    <property type="entry name" value="D-site_20S_pre-rRNA_nuclease"/>
    <property type="match status" value="1"/>
</dbReference>
<dbReference type="EMBL" id="JAZDUA010000325">
    <property type="protein sequence ID" value="KAK7794644.1"/>
    <property type="molecule type" value="Genomic_DNA"/>
</dbReference>
<keyword evidence="10 12" id="KW-0539">Nucleus</keyword>
<keyword evidence="6 12" id="KW-0479">Metal-binding</keyword>
<evidence type="ECO:0000256" key="5">
    <source>
        <dbReference type="ARBA" id="ARBA00022722"/>
    </source>
</evidence>
<evidence type="ECO:0000256" key="3">
    <source>
        <dbReference type="ARBA" id="ARBA00018439"/>
    </source>
</evidence>
<evidence type="ECO:0000256" key="9">
    <source>
        <dbReference type="ARBA" id="ARBA00022833"/>
    </source>
</evidence>
<dbReference type="Pfam" id="PF08772">
    <property type="entry name" value="Zn_ribbon_NOB1"/>
    <property type="match status" value="1"/>
</dbReference>